<name>A0A1V3XDB8_MYCKA</name>
<dbReference type="SUPFAM" id="SSF54631">
    <property type="entry name" value="CBS-domain pair"/>
    <property type="match status" value="1"/>
</dbReference>
<proteinExistence type="predicted"/>
<gene>
    <name evidence="1" type="ORF">BZL29_3793</name>
</gene>
<evidence type="ECO:0000313" key="1">
    <source>
        <dbReference type="EMBL" id="OOK77090.1"/>
    </source>
</evidence>
<organism evidence="1 2">
    <name type="scientific">Mycobacterium kansasii</name>
    <dbReference type="NCBI Taxonomy" id="1768"/>
    <lineage>
        <taxon>Bacteria</taxon>
        <taxon>Bacillati</taxon>
        <taxon>Actinomycetota</taxon>
        <taxon>Actinomycetes</taxon>
        <taxon>Mycobacteriales</taxon>
        <taxon>Mycobacteriaceae</taxon>
        <taxon>Mycobacterium</taxon>
    </lineage>
</organism>
<sequence length="42" mass="4658">MRRSNSHLALVTSDDGTVVGMVALEDLVDDLVGTMRNQRNRD</sequence>
<dbReference type="InterPro" id="IPR046342">
    <property type="entry name" value="CBS_dom_sf"/>
</dbReference>
<dbReference type="Gene3D" id="3.90.1280.20">
    <property type="match status" value="1"/>
</dbReference>
<reference evidence="1 2" key="1">
    <citation type="submission" date="2017-02" db="EMBL/GenBank/DDBJ databases">
        <title>Complete genome sequences of Mycobacterium kansasii strains isolated from rhesus macaques.</title>
        <authorList>
            <person name="Panda A."/>
            <person name="Nagaraj S."/>
            <person name="Zhao X."/>
            <person name="Tettelin H."/>
            <person name="Detolla L.J."/>
        </authorList>
    </citation>
    <scope>NUCLEOTIDE SEQUENCE [LARGE SCALE GENOMIC DNA]</scope>
    <source>
        <strain evidence="1 2">11-3469</strain>
    </source>
</reference>
<dbReference type="Proteomes" id="UP000188532">
    <property type="component" value="Unassembled WGS sequence"/>
</dbReference>
<dbReference type="AlphaFoldDB" id="A0A1V3XDB8"/>
<evidence type="ECO:0000313" key="2">
    <source>
        <dbReference type="Proteomes" id="UP000188532"/>
    </source>
</evidence>
<dbReference type="EMBL" id="MVBN01000003">
    <property type="protein sequence ID" value="OOK77090.1"/>
    <property type="molecule type" value="Genomic_DNA"/>
</dbReference>
<comment type="caution">
    <text evidence="1">The sequence shown here is derived from an EMBL/GenBank/DDBJ whole genome shotgun (WGS) entry which is preliminary data.</text>
</comment>
<protein>
    <submittedName>
        <fullName evidence="1">CBS domain protein</fullName>
    </submittedName>
</protein>
<accession>A0A1V3XDB8</accession>